<dbReference type="Proteomes" id="UP000077469">
    <property type="component" value="Chromosome"/>
</dbReference>
<dbReference type="NCBIfam" id="TIGR01908">
    <property type="entry name" value="cas_CXXC_CXXC"/>
    <property type="match status" value="1"/>
</dbReference>
<dbReference type="InterPro" id="IPR010180">
    <property type="entry name" value="CRISPR-assoc_prot_CXXC-CXXC"/>
</dbReference>
<name>A0A0X1KRJ0_9THEM</name>
<dbReference type="RefSeq" id="WP_031505422.1">
    <property type="nucleotide sequence ID" value="NC_022795.1"/>
</dbReference>
<sequence length="383" mass="44780">MEYIELRPKNWFYNLSVTGFLEVLADQNSEEIEKLIRDDGTVLIDRKIFAKHRELDIPEALVRYVNYLVKGENLDEWLEEKKKNDQKTNKEKYKKYHDMFGEFGYKLARSFNKLFRSNTPYQNLVQENEWSHFIELVKNLEKISEKKDTEKCEICGGKWYLDLDKATEFTRRLFRFASAHSSEFGSSVGDFPNAFWNNNSSLLVCPLCVYLIIHSHVAWTRLSDSTSIFINAPSFKVMWHLNKYAKELYGAGKVEGVKELFGMSLIELALKLNLQLGKWTMMNIEVVIKYKDKKGKDKVEFFSIPHEITMLLLDKSVASLLFDIGRTEVLSWFLDGEFDKILRDGERHFREALKSSDAKTLSYSQKLFELYALVNEKRKGGAL</sequence>
<accession>A0A0X1KRJ0</accession>
<gene>
    <name evidence="1" type="ORF">AJ81_06145</name>
</gene>
<dbReference type="KEGG" id="phy:AJ81_06145"/>
<proteinExistence type="predicted"/>
<protein>
    <recommendedName>
        <fullName evidence="3">CRISPR-associated protein CXXC-CXXC domain-containing protein</fullName>
    </recommendedName>
</protein>
<dbReference type="EMBL" id="CP007141">
    <property type="protein sequence ID" value="AJC73841.1"/>
    <property type="molecule type" value="Genomic_DNA"/>
</dbReference>
<evidence type="ECO:0000313" key="2">
    <source>
        <dbReference type="Proteomes" id="UP000077469"/>
    </source>
</evidence>
<reference evidence="1 2" key="1">
    <citation type="submission" date="2014-01" db="EMBL/GenBank/DDBJ databases">
        <title>Genome sequencing of Thermotog hypogea.</title>
        <authorList>
            <person name="Zhang X."/>
            <person name="Alvare G."/>
            <person name="Fristensky B."/>
            <person name="Chen L."/>
            <person name="Suen T."/>
            <person name="Chen Q."/>
            <person name="Ma K."/>
        </authorList>
    </citation>
    <scope>NUCLEOTIDE SEQUENCE [LARGE SCALE GENOMIC DNA]</scope>
    <source>
        <strain evidence="1 2">DSM 11164</strain>
    </source>
</reference>
<keyword evidence="2" id="KW-1185">Reference proteome</keyword>
<organism evidence="1 2">
    <name type="scientific">Pseudothermotoga hypogea DSM 11164 = NBRC 106472</name>
    <dbReference type="NCBI Taxonomy" id="1123384"/>
    <lineage>
        <taxon>Bacteria</taxon>
        <taxon>Thermotogati</taxon>
        <taxon>Thermotogota</taxon>
        <taxon>Thermotogae</taxon>
        <taxon>Thermotogales</taxon>
        <taxon>Thermotogaceae</taxon>
        <taxon>Pseudothermotoga</taxon>
    </lineage>
</organism>
<dbReference type="PaxDb" id="1123384-AJ81_06145"/>
<evidence type="ECO:0000313" key="1">
    <source>
        <dbReference type="EMBL" id="AJC73841.1"/>
    </source>
</evidence>
<evidence type="ECO:0008006" key="3">
    <source>
        <dbReference type="Google" id="ProtNLM"/>
    </source>
</evidence>
<dbReference type="OrthoDB" id="1721578at2"/>
<dbReference type="AlphaFoldDB" id="A0A0X1KRJ0"/>
<dbReference type="STRING" id="1123384.AJ81_06145"/>
<dbReference type="PATRIC" id="fig|1123384.7.peg.1231"/>